<evidence type="ECO:0000256" key="5">
    <source>
        <dbReference type="PROSITE-ProRule" id="PRU00169"/>
    </source>
</evidence>
<comment type="caution">
    <text evidence="8">The sequence shown here is derived from an EMBL/GenBank/DDBJ whole genome shotgun (WGS) entry which is preliminary data.</text>
</comment>
<keyword evidence="2" id="KW-0805">Transcription regulation</keyword>
<feature type="modified residue" description="4-aspartylphosphate" evidence="5">
    <location>
        <position position="58"/>
    </location>
</feature>
<dbReference type="SUPFAM" id="SSF46894">
    <property type="entry name" value="C-terminal effector domain of the bipartite response regulators"/>
    <property type="match status" value="1"/>
</dbReference>
<proteinExistence type="predicted"/>
<dbReference type="CDD" id="cd06170">
    <property type="entry name" value="LuxR_C_like"/>
    <property type="match status" value="1"/>
</dbReference>
<sequence>MMSHKIAIVDDHLLFTGALEDMVNNFEGYEVIFRAENGKDFIEKLKESEEQPEIVLLDLNMPIMDGFETLDWIKINQPKLKVLILSMNDDELNIIKAVRNGANGYLLKNTTPQNLKLALDTSIESGFYHSELVSNALLHSVNAKVQKPFGELKEQEIKFLKLVCTELTYKEIADEMCLSPKTIDGYRQVLFDKLNVKSRVGLVLFAMHQKIID</sequence>
<dbReference type="InterPro" id="IPR011006">
    <property type="entry name" value="CheY-like_superfamily"/>
</dbReference>
<dbReference type="InterPro" id="IPR058245">
    <property type="entry name" value="NreC/VraR/RcsB-like_REC"/>
</dbReference>
<evidence type="ECO:0000256" key="4">
    <source>
        <dbReference type="ARBA" id="ARBA00023163"/>
    </source>
</evidence>
<dbReference type="CDD" id="cd17535">
    <property type="entry name" value="REC_NarL-like"/>
    <property type="match status" value="1"/>
</dbReference>
<dbReference type="Gene3D" id="3.40.50.2300">
    <property type="match status" value="1"/>
</dbReference>
<dbReference type="InterPro" id="IPR001789">
    <property type="entry name" value="Sig_transdc_resp-reg_receiver"/>
</dbReference>
<organism evidence="8 9">
    <name type="scientific">Moheibacter stercoris</name>
    <dbReference type="NCBI Taxonomy" id="1628251"/>
    <lineage>
        <taxon>Bacteria</taxon>
        <taxon>Pseudomonadati</taxon>
        <taxon>Bacteroidota</taxon>
        <taxon>Flavobacteriia</taxon>
        <taxon>Flavobacteriales</taxon>
        <taxon>Weeksellaceae</taxon>
        <taxon>Moheibacter</taxon>
    </lineage>
</organism>
<evidence type="ECO:0000256" key="3">
    <source>
        <dbReference type="ARBA" id="ARBA00023125"/>
    </source>
</evidence>
<keyword evidence="3 8" id="KW-0238">DNA-binding</keyword>
<dbReference type="PROSITE" id="PS50043">
    <property type="entry name" value="HTH_LUXR_2"/>
    <property type="match status" value="1"/>
</dbReference>
<evidence type="ECO:0000313" key="8">
    <source>
        <dbReference type="EMBL" id="MET3731255.1"/>
    </source>
</evidence>
<keyword evidence="9" id="KW-1185">Reference proteome</keyword>
<dbReference type="SUPFAM" id="SSF52172">
    <property type="entry name" value="CheY-like"/>
    <property type="match status" value="1"/>
</dbReference>
<reference evidence="8 9" key="1">
    <citation type="submission" date="2024-06" db="EMBL/GenBank/DDBJ databases">
        <title>Genomic Encyclopedia of Type Strains, Phase IV (KMG-IV): sequencing the most valuable type-strain genomes for metagenomic binning, comparative biology and taxonomic classification.</title>
        <authorList>
            <person name="Goeker M."/>
        </authorList>
    </citation>
    <scope>NUCLEOTIDE SEQUENCE [LARGE SCALE GENOMIC DNA]</scope>
    <source>
        <strain evidence="8 9">DSM 29388</strain>
    </source>
</reference>
<dbReference type="InterPro" id="IPR016032">
    <property type="entry name" value="Sig_transdc_resp-reg_C-effctor"/>
</dbReference>
<dbReference type="SMART" id="SM00448">
    <property type="entry name" value="REC"/>
    <property type="match status" value="1"/>
</dbReference>
<dbReference type="InterPro" id="IPR000792">
    <property type="entry name" value="Tscrpt_reg_LuxR_C"/>
</dbReference>
<dbReference type="SMART" id="SM00421">
    <property type="entry name" value="HTH_LUXR"/>
    <property type="match status" value="1"/>
</dbReference>
<evidence type="ECO:0000259" key="7">
    <source>
        <dbReference type="PROSITE" id="PS50110"/>
    </source>
</evidence>
<evidence type="ECO:0000256" key="2">
    <source>
        <dbReference type="ARBA" id="ARBA00023015"/>
    </source>
</evidence>
<evidence type="ECO:0000256" key="1">
    <source>
        <dbReference type="ARBA" id="ARBA00022553"/>
    </source>
</evidence>
<dbReference type="PROSITE" id="PS50110">
    <property type="entry name" value="RESPONSE_REGULATORY"/>
    <property type="match status" value="1"/>
</dbReference>
<evidence type="ECO:0000313" key="9">
    <source>
        <dbReference type="Proteomes" id="UP001549146"/>
    </source>
</evidence>
<dbReference type="InterPro" id="IPR039420">
    <property type="entry name" value="WalR-like"/>
</dbReference>
<feature type="domain" description="Response regulatory" evidence="7">
    <location>
        <begin position="5"/>
        <end position="123"/>
    </location>
</feature>
<dbReference type="PANTHER" id="PTHR43214:SF41">
    <property type="entry name" value="NITRATE_NITRITE RESPONSE REGULATOR PROTEIN NARP"/>
    <property type="match status" value="1"/>
</dbReference>
<protein>
    <submittedName>
        <fullName evidence="8">DNA-binding NarL/FixJ family response regulator</fullName>
    </submittedName>
</protein>
<keyword evidence="4" id="KW-0804">Transcription</keyword>
<dbReference type="EMBL" id="JBEPMO010000003">
    <property type="protein sequence ID" value="MET3731255.1"/>
    <property type="molecule type" value="Genomic_DNA"/>
</dbReference>
<dbReference type="RefSeq" id="WP_354507344.1">
    <property type="nucleotide sequence ID" value="NZ_JBEPMO010000003.1"/>
</dbReference>
<dbReference type="Proteomes" id="UP001549146">
    <property type="component" value="Unassembled WGS sequence"/>
</dbReference>
<keyword evidence="1 5" id="KW-0597">Phosphoprotein</keyword>
<feature type="domain" description="HTH luxR-type" evidence="6">
    <location>
        <begin position="145"/>
        <end position="210"/>
    </location>
</feature>
<dbReference type="Pfam" id="PF00072">
    <property type="entry name" value="Response_reg"/>
    <property type="match status" value="1"/>
</dbReference>
<dbReference type="GO" id="GO:0003677">
    <property type="term" value="F:DNA binding"/>
    <property type="evidence" value="ECO:0007669"/>
    <property type="project" value="UniProtKB-KW"/>
</dbReference>
<dbReference type="PANTHER" id="PTHR43214">
    <property type="entry name" value="TWO-COMPONENT RESPONSE REGULATOR"/>
    <property type="match status" value="1"/>
</dbReference>
<name>A0ABV2LRR2_9FLAO</name>
<accession>A0ABV2LRR2</accession>
<gene>
    <name evidence="8" type="ORF">ABID46_000822</name>
</gene>
<evidence type="ECO:0000259" key="6">
    <source>
        <dbReference type="PROSITE" id="PS50043"/>
    </source>
</evidence>
<dbReference type="Pfam" id="PF00196">
    <property type="entry name" value="GerE"/>
    <property type="match status" value="1"/>
</dbReference>